<organism evidence="1 2">
    <name type="scientific">Nocardioides kribbensis</name>
    <dbReference type="NCBI Taxonomy" id="305517"/>
    <lineage>
        <taxon>Bacteria</taxon>
        <taxon>Bacillati</taxon>
        <taxon>Actinomycetota</taxon>
        <taxon>Actinomycetes</taxon>
        <taxon>Propionibacteriales</taxon>
        <taxon>Nocardioidaceae</taxon>
        <taxon>Nocardioides</taxon>
    </lineage>
</organism>
<protein>
    <submittedName>
        <fullName evidence="1">Uncharacterized protein</fullName>
    </submittedName>
</protein>
<dbReference type="InterPro" id="IPR011990">
    <property type="entry name" value="TPR-like_helical_dom_sf"/>
</dbReference>
<reference evidence="1 2" key="1">
    <citation type="submission" date="2024-02" db="EMBL/GenBank/DDBJ databases">
        <title>Full genome sequence of Nocardioides kribbensis.</title>
        <authorList>
            <person name="Poletto B.L."/>
            <person name="Silva G."/>
            <person name="Galante D."/>
            <person name="Campos K.R."/>
            <person name="Santos M.B.N."/>
            <person name="Sacchi C.T."/>
        </authorList>
    </citation>
    <scope>NUCLEOTIDE SEQUENCE [LARGE SCALE GENOMIC DNA]</scope>
    <source>
        <strain evidence="1 2">O4R</strain>
    </source>
</reference>
<dbReference type="EMBL" id="JBEGDP010000001">
    <property type="protein sequence ID" value="MEQ7845768.1"/>
    <property type="molecule type" value="Genomic_DNA"/>
</dbReference>
<accession>A0ABV1NTE3</accession>
<dbReference type="Proteomes" id="UP001482520">
    <property type="component" value="Unassembled WGS sequence"/>
</dbReference>
<dbReference type="SUPFAM" id="SSF48452">
    <property type="entry name" value="TPR-like"/>
    <property type="match status" value="1"/>
</dbReference>
<evidence type="ECO:0000313" key="1">
    <source>
        <dbReference type="EMBL" id="MEQ7845768.1"/>
    </source>
</evidence>
<dbReference type="RefSeq" id="WP_349803464.1">
    <property type="nucleotide sequence ID" value="NZ_JBEGDP010000001.1"/>
</dbReference>
<keyword evidence="2" id="KW-1185">Reference proteome</keyword>
<comment type="caution">
    <text evidence="1">The sequence shown here is derived from an EMBL/GenBank/DDBJ whole genome shotgun (WGS) entry which is preliminary data.</text>
</comment>
<sequence>MELGRTDEARDLYQEASELVAAPAIKMPAGIRWVDPRDVVDDALEGLGRLAIKSRSEEELVAATERLRDFRLAQGFRDKAAHSALWLAERYMGQGNAAESIRWGEIAHAEVTALGHKTDTARAAVVVSQASNNLEAWESAAMWAHRARTEAEIVGDRDVAQWALFERARADHGLGNDEEACSAFEAIFRAEIDGNRWRARASMIRIGEIAARRAVPLARLAATHDPDFYGPQAAVRLAVAARVEEDGQETSSLWAEAVNLAASALTSADITADNADRVWSVVVESVAQASEASYPILVAAVAAQVPVMQLETLGRAEPYLPDVADTGRFDALGELAGAVSGRYEALLGALNAPSASQLSLLVGLLWSLARGLRERSRNSEAIEVDERMVAYARRVVALDSSRGPSLARCLVKYGYDLGQAHRQREGVAVLSEAVGLLDDALAHGTERWSDLCQALTTRADLAGDYGDVETRMADLERSRSIIKDHRTEAWAAGAQRWLDIVAATTGESHA</sequence>
<evidence type="ECO:0000313" key="2">
    <source>
        <dbReference type="Proteomes" id="UP001482520"/>
    </source>
</evidence>
<name>A0ABV1NTE3_9ACTN</name>
<proteinExistence type="predicted"/>
<gene>
    <name evidence="1" type="ORF">V6R90_00660</name>
</gene>